<accession>A0A1H9N7H0</accession>
<evidence type="ECO:0000313" key="3">
    <source>
        <dbReference type="Proteomes" id="UP000199352"/>
    </source>
</evidence>
<dbReference type="AlphaFoldDB" id="A0A1H9N7H0"/>
<protein>
    <submittedName>
        <fullName evidence="2">ABC transporter</fullName>
    </submittedName>
</protein>
<reference evidence="3" key="1">
    <citation type="submission" date="2016-10" db="EMBL/GenBank/DDBJ databases">
        <authorList>
            <person name="Varghese N."/>
            <person name="Submissions S."/>
        </authorList>
    </citation>
    <scope>NUCLEOTIDE SEQUENCE [LARGE SCALE GENOMIC DNA]</scope>
    <source>
        <strain evidence="3">CGMCC 4.3525</strain>
    </source>
</reference>
<feature type="coiled-coil region" evidence="1">
    <location>
        <begin position="22"/>
        <end position="49"/>
    </location>
</feature>
<keyword evidence="3" id="KW-1185">Reference proteome</keyword>
<dbReference type="EMBL" id="FOFR01000010">
    <property type="protein sequence ID" value="SER31862.1"/>
    <property type="molecule type" value="Genomic_DNA"/>
</dbReference>
<dbReference type="STRING" id="402600.SAMN05216188_11066"/>
<keyword evidence="1" id="KW-0175">Coiled coil</keyword>
<proteinExistence type="predicted"/>
<evidence type="ECO:0000256" key="1">
    <source>
        <dbReference type="SAM" id="Coils"/>
    </source>
</evidence>
<organism evidence="2 3">
    <name type="scientific">Lentzea xinjiangensis</name>
    <dbReference type="NCBI Taxonomy" id="402600"/>
    <lineage>
        <taxon>Bacteria</taxon>
        <taxon>Bacillati</taxon>
        <taxon>Actinomycetota</taxon>
        <taxon>Actinomycetes</taxon>
        <taxon>Pseudonocardiales</taxon>
        <taxon>Pseudonocardiaceae</taxon>
        <taxon>Lentzea</taxon>
    </lineage>
</organism>
<evidence type="ECO:0000313" key="2">
    <source>
        <dbReference type="EMBL" id="SER31862.1"/>
    </source>
</evidence>
<name>A0A1H9N7H0_9PSEU</name>
<dbReference type="Proteomes" id="UP000199352">
    <property type="component" value="Unassembled WGS sequence"/>
</dbReference>
<sequence>MHSAWTHPGSFATWHAARAKRVEKLREEHRRWDEEHERLKELVRTLQQQAKYYESMAPKYRVMAARLQRFEEAGPPPEIPVDEKVTPRLRAAAPACARSRARSWS</sequence>
<gene>
    <name evidence="2" type="ORF">SAMN05216188_11066</name>
</gene>